<dbReference type="EMBL" id="CP010407">
    <property type="protein sequence ID" value="AJF68589.1"/>
    <property type="molecule type" value="Genomic_DNA"/>
</dbReference>
<feature type="domain" description="Protein NO VEIN C-terminal" evidence="2">
    <location>
        <begin position="1709"/>
        <end position="1769"/>
    </location>
</feature>
<evidence type="ECO:0000256" key="1">
    <source>
        <dbReference type="SAM" id="MobiDB-lite"/>
    </source>
</evidence>
<dbReference type="RefSeq" id="WP_041132513.1">
    <property type="nucleotide sequence ID" value="NZ_CP010407.1"/>
</dbReference>
<reference evidence="3 4" key="1">
    <citation type="submission" date="2014-12" db="EMBL/GenBank/DDBJ databases">
        <title>Complete genome sequence of Streptomyces vietnamensis strain GIMV4.0001, a genetic manipulable producer of the benzoisochromanequinone antibiotic granaticin.</title>
        <authorList>
            <person name="Deng M.R."/>
            <person name="Guo J."/>
            <person name="Ma L.Y."/>
            <person name="Feng G.D."/>
            <person name="Mo C.Y."/>
            <person name="Zhu H.H."/>
        </authorList>
    </citation>
    <scope>NUCLEOTIDE SEQUENCE [LARGE SCALE GENOMIC DNA]</scope>
    <source>
        <strain evidence="4">GIMV4.0001</strain>
    </source>
</reference>
<dbReference type="InterPro" id="IPR024975">
    <property type="entry name" value="NOV_C"/>
</dbReference>
<dbReference type="NCBIfam" id="NF047352">
    <property type="entry name" value="P_loop_sacsin"/>
    <property type="match status" value="1"/>
</dbReference>
<dbReference type="PANTHER" id="PTHR32387:SF0">
    <property type="entry name" value="PROTEIN NO VEIN"/>
    <property type="match status" value="1"/>
</dbReference>
<gene>
    <name evidence="3" type="ORF">SVTN_33865</name>
</gene>
<dbReference type="InterPro" id="IPR036890">
    <property type="entry name" value="HATPase_C_sf"/>
</dbReference>
<dbReference type="Gene3D" id="3.30.565.10">
    <property type="entry name" value="Histidine kinase-like ATPase, C-terminal domain"/>
    <property type="match status" value="1"/>
</dbReference>
<sequence length="1801" mass="196979">MAGNTDEDGPSGTWARELWHYAQTVLKEWQSTQVWQPAQQLRAASHSNARDYAGRFLLELLQNGHDAHRGGRNDGSVHVLLDEDEGAHGTLYVANGGTPFTWSSIQAVCKLARSEKTVGEGIGNKGVGFRSILEITDAPEVYSASTTREGPAVLDGYCFRFAVRDDLRVLLGNEDLVRKAEEELPPFQVPFPLSDVPLTCKELAADGHVTAIRIPLRNEASRRAAVRRLDELGAAKAPVMLFLDRLNRLLIERRGGKNPQRTELTRNEVPLGTVSVRTQAHVAHAGAARTVPTVSLARVELGSLGTYLVARGRVPVARLRGTIEAATELGQLDDSWGDWKEPAVVEVALPLDGTESLRGGRIYTFLPLGEDAAAPLRGHLNAPFFTKVDRTALDREHPLNSMLFAAAAETSLAAASALRERDRPSDRKLAVDLVTWEHEPRSHNLLREAAHQVHGAEFADVPVVPLLNREAPHGSWGTPRDSVLWPDLGLSVLTAEAAGAVGIAVADPAVGAKSLKRLARLCDALKCPLEPSAQQRADHAERIVEALPLPAPDAPVDNWNSVYADLALLFKDEGGVLQGRKLLLADDGKLRRANGGSATGTKDGSRRKATRREAFFQPTRGETAGDEGLAVPDALKRRMFYLHPGLNWVEEEGHVRRQEARLFLERFKLVRRFDAAGLLDHVRRALTESNSARLRDQALRFVFRLYRSRQSAQSLQLRLLGLYVPSAEGPAIKAAGAAFGAGWTGTHGDDLASVVAEGRESSAGLRFMAERLLAPPEVFLRRGETLEEWREFLSDLGVTDGLLPVVSSGAETQAEGGTLTTLGLISMAKVSEEVANQWRPFIDRAKSRVAHPYTPYVGTPAFRLPGQDVAGRLSEPGRIAYARLVLHGLARWNNTHLTSNWNRDRTGNKDTQHVPTPLSAFIRGQRWLPVRGRGGTIRFVRPDEAWHAPSTLEQEPAFAPTVLRQLRPLLDDDQVLRRLRNAGLPTWGDHRDSARLIATLGELVKTDAVDDGDRPSLQRANERAWQNLAAQMTSIEPLIGSTLLAERGKKLIAVDFATLLDGSVRLYVTGDRDNLKARLARELKLPLLVVPGAAAKVARILRHRCPNTIRHADDADLAVEIVSTSGTTVVGASGSTEGLGTPLVDELPWLPLAVGALVDHPPRGGRPTDAELTDFVAAVRRVRIHRYVSLKITLDGADVELPERQDGMLPLPDPSHPLILTPDLPLSWDFVARIGYAVSQVLDRPEYTVPLKLAARELERGHASLEEPTERQLAAVLDLSLHQVRETAHRLDGSLAGVLERCHPFLVHALGSDRARELTDTAPADAREFLARLEPYAGALPLPAAQLIGAARDARDIDGLRALAEVDFADLNRTLAGLAPRYRPISHAEAHDEAVRRHVDFGRGILIDRLRWARREEFDARRPIADWPATRSLKWITAPEEWALTVDTADDDLLRALVEQALTARLGAPAPTKGERLAAMDRLRSHNHAVIAKTTPDLIALFKAAKRPLPAALAKAAAAEEVTALLDEAGALDFRELSADDVVGWLAALGQWPAGIAASSEPQAHGLTPADLDRARNATEQARAERAKRKRIISIGEQDFDIESGDFTELASELRRALEADPPPSGSARRRWAALKPMPLRRAAGPSGGRPGARADGERGLSSVQRSAIGFVGEWYAYQWLREQDQATDETSWVSGNRTHVFPGPGGDDSLGYDFMVGSGKNPRLYEVKATQGPGGQIELGETEVRAAQKYSGSDRWRILVVTSVLDAEQRQVRMLPNPFSERGRGLYREEGGALRFAYRL</sequence>
<dbReference type="Pfam" id="PF13020">
    <property type="entry name" value="NOV_C"/>
    <property type="match status" value="1"/>
</dbReference>
<evidence type="ECO:0000313" key="3">
    <source>
        <dbReference type="EMBL" id="AJF68589.1"/>
    </source>
</evidence>
<dbReference type="KEGG" id="svt:SVTN_33865"/>
<evidence type="ECO:0000259" key="2">
    <source>
        <dbReference type="Pfam" id="PF13020"/>
    </source>
</evidence>
<feature type="region of interest" description="Disordered" evidence="1">
    <location>
        <begin position="1636"/>
        <end position="1661"/>
    </location>
</feature>
<name>A0A0B5IJK5_9ACTN</name>
<proteinExistence type="predicted"/>
<organism evidence="3 4">
    <name type="scientific">Streptomyces vietnamensis</name>
    <dbReference type="NCBI Taxonomy" id="362257"/>
    <lineage>
        <taxon>Bacteria</taxon>
        <taxon>Bacillati</taxon>
        <taxon>Actinomycetota</taxon>
        <taxon>Actinomycetes</taxon>
        <taxon>Kitasatosporales</taxon>
        <taxon>Streptomycetaceae</taxon>
        <taxon>Streptomyces</taxon>
    </lineage>
</organism>
<dbReference type="Proteomes" id="UP000031774">
    <property type="component" value="Chromosome"/>
</dbReference>
<dbReference type="HOGENOM" id="CLU_002796_0_0_11"/>
<evidence type="ECO:0000313" key="4">
    <source>
        <dbReference type="Proteomes" id="UP000031774"/>
    </source>
</evidence>
<dbReference type="PANTHER" id="PTHR32387">
    <property type="entry name" value="WU:FJ29H11"/>
    <property type="match status" value="1"/>
</dbReference>
<keyword evidence="4" id="KW-1185">Reference proteome</keyword>
<dbReference type="InterPro" id="IPR052957">
    <property type="entry name" value="Auxin_embryo_med"/>
</dbReference>
<dbReference type="SUPFAM" id="SSF55874">
    <property type="entry name" value="ATPase domain of HSP90 chaperone/DNA topoisomerase II/histidine kinase"/>
    <property type="match status" value="1"/>
</dbReference>
<protein>
    <recommendedName>
        <fullName evidence="2">Protein NO VEIN C-terminal domain-containing protein</fullName>
    </recommendedName>
</protein>
<accession>A0A0B5IJK5</accession>